<dbReference type="AlphaFoldDB" id="A0A7S3ZZT2"/>
<feature type="region of interest" description="Disordered" evidence="1">
    <location>
        <begin position="1"/>
        <end position="23"/>
    </location>
</feature>
<feature type="compositionally biased region" description="Pro residues" evidence="1">
    <location>
        <begin position="107"/>
        <end position="120"/>
    </location>
</feature>
<protein>
    <submittedName>
        <fullName evidence="2">Uncharacterized protein</fullName>
    </submittedName>
</protein>
<sequence>MSQKIATDKLAAPPVLRSGSEPAVVEEMPVRASEDSATAFEEERAVMPADDSAKAALAEVARLRRELCAKDAADAASAAILAEKTLRIRELEQEVKHLDDELRSAPATPPRPPPPPPPVKQTPKKKRFSLRNFFGCRGGSPG</sequence>
<gene>
    <name evidence="2" type="ORF">PCAL00307_LOCUS14883</name>
</gene>
<evidence type="ECO:0000256" key="1">
    <source>
        <dbReference type="SAM" id="MobiDB-lite"/>
    </source>
</evidence>
<evidence type="ECO:0000313" key="2">
    <source>
        <dbReference type="EMBL" id="CAE0699447.1"/>
    </source>
</evidence>
<accession>A0A7S3ZZT2</accession>
<name>A0A7S3ZZT2_9STRA</name>
<feature type="region of interest" description="Disordered" evidence="1">
    <location>
        <begin position="94"/>
        <end position="127"/>
    </location>
</feature>
<organism evidence="2">
    <name type="scientific">Pelagomonas calceolata</name>
    <dbReference type="NCBI Taxonomy" id="35677"/>
    <lineage>
        <taxon>Eukaryota</taxon>
        <taxon>Sar</taxon>
        <taxon>Stramenopiles</taxon>
        <taxon>Ochrophyta</taxon>
        <taxon>Pelagophyceae</taxon>
        <taxon>Pelagomonadales</taxon>
        <taxon>Pelagomonadaceae</taxon>
        <taxon>Pelagomonas</taxon>
    </lineage>
</organism>
<dbReference type="EMBL" id="HBIW01017260">
    <property type="protein sequence ID" value="CAE0699447.1"/>
    <property type="molecule type" value="Transcribed_RNA"/>
</dbReference>
<feature type="compositionally biased region" description="Basic and acidic residues" evidence="1">
    <location>
        <begin position="94"/>
        <end position="103"/>
    </location>
</feature>
<proteinExistence type="predicted"/>
<reference evidence="2" key="1">
    <citation type="submission" date="2021-01" db="EMBL/GenBank/DDBJ databases">
        <authorList>
            <person name="Corre E."/>
            <person name="Pelletier E."/>
            <person name="Niang G."/>
            <person name="Scheremetjew M."/>
            <person name="Finn R."/>
            <person name="Kale V."/>
            <person name="Holt S."/>
            <person name="Cochrane G."/>
            <person name="Meng A."/>
            <person name="Brown T."/>
            <person name="Cohen L."/>
        </authorList>
    </citation>
    <scope>NUCLEOTIDE SEQUENCE</scope>
    <source>
        <strain evidence="2">CCMP1756</strain>
    </source>
</reference>